<proteinExistence type="predicted"/>
<name>A0A0K9Q4J9_ZOSMR</name>
<evidence type="ECO:0000313" key="6">
    <source>
        <dbReference type="EMBL" id="KMZ76193.1"/>
    </source>
</evidence>
<feature type="domain" description="A20-type" evidence="5">
    <location>
        <begin position="12"/>
        <end position="46"/>
    </location>
</feature>
<dbReference type="PROSITE" id="PS51036">
    <property type="entry name" value="ZF_A20"/>
    <property type="match status" value="1"/>
</dbReference>
<dbReference type="Pfam" id="PF01754">
    <property type="entry name" value="zf-A20"/>
    <property type="match status" value="1"/>
</dbReference>
<organism evidence="6 7">
    <name type="scientific">Zostera marina</name>
    <name type="common">Eelgrass</name>
    <dbReference type="NCBI Taxonomy" id="29655"/>
    <lineage>
        <taxon>Eukaryota</taxon>
        <taxon>Viridiplantae</taxon>
        <taxon>Streptophyta</taxon>
        <taxon>Embryophyta</taxon>
        <taxon>Tracheophyta</taxon>
        <taxon>Spermatophyta</taxon>
        <taxon>Magnoliopsida</taxon>
        <taxon>Liliopsida</taxon>
        <taxon>Zosteraceae</taxon>
        <taxon>Zostera</taxon>
    </lineage>
</organism>
<dbReference type="EMBL" id="LFYR01000069">
    <property type="protein sequence ID" value="KMZ76193.1"/>
    <property type="molecule type" value="Genomic_DNA"/>
</dbReference>
<dbReference type="Proteomes" id="UP000036987">
    <property type="component" value="Unassembled WGS sequence"/>
</dbReference>
<keyword evidence="3" id="KW-0863">Zinc-finger</keyword>
<evidence type="ECO:0000256" key="3">
    <source>
        <dbReference type="ARBA" id="ARBA00022771"/>
    </source>
</evidence>
<comment type="caution">
    <text evidence="6">The sequence shown here is derived from an EMBL/GenBank/DDBJ whole genome shotgun (WGS) entry which is preliminary data.</text>
</comment>
<dbReference type="GO" id="GO:0003677">
    <property type="term" value="F:DNA binding"/>
    <property type="evidence" value="ECO:0007669"/>
    <property type="project" value="InterPro"/>
</dbReference>
<dbReference type="OrthoDB" id="1430247at2759"/>
<accession>A0A0K9Q4J9</accession>
<dbReference type="Gene3D" id="1.20.5.4770">
    <property type="match status" value="1"/>
</dbReference>
<evidence type="ECO:0000256" key="4">
    <source>
        <dbReference type="ARBA" id="ARBA00022833"/>
    </source>
</evidence>
<evidence type="ECO:0000313" key="7">
    <source>
        <dbReference type="Proteomes" id="UP000036987"/>
    </source>
</evidence>
<evidence type="ECO:0000256" key="2">
    <source>
        <dbReference type="ARBA" id="ARBA00022723"/>
    </source>
</evidence>
<evidence type="ECO:0000256" key="1">
    <source>
        <dbReference type="ARBA" id="ARBA00003732"/>
    </source>
</evidence>
<dbReference type="InterPro" id="IPR002653">
    <property type="entry name" value="Znf_A20"/>
</dbReference>
<keyword evidence="4" id="KW-0862">Zinc</keyword>
<sequence>MAEEQHRCQAMQEGHRLCANNCGCLGSPAMLNLCSKCYRDFRLKESLRCYSHFPTISDFQLGFIFLFFRVFIPHPHNDFRLLFYKYYFYKYYSNPNISFRPHSA</sequence>
<keyword evidence="7" id="KW-1185">Reference proteome</keyword>
<dbReference type="SMART" id="SM00259">
    <property type="entry name" value="ZnF_A20"/>
    <property type="match status" value="1"/>
</dbReference>
<reference evidence="7" key="1">
    <citation type="journal article" date="2016" name="Nature">
        <title>The genome of the seagrass Zostera marina reveals angiosperm adaptation to the sea.</title>
        <authorList>
            <person name="Olsen J.L."/>
            <person name="Rouze P."/>
            <person name="Verhelst B."/>
            <person name="Lin Y.-C."/>
            <person name="Bayer T."/>
            <person name="Collen J."/>
            <person name="Dattolo E."/>
            <person name="De Paoli E."/>
            <person name="Dittami S."/>
            <person name="Maumus F."/>
            <person name="Michel G."/>
            <person name="Kersting A."/>
            <person name="Lauritano C."/>
            <person name="Lohaus R."/>
            <person name="Toepel M."/>
            <person name="Tonon T."/>
            <person name="Vanneste K."/>
            <person name="Amirebrahimi M."/>
            <person name="Brakel J."/>
            <person name="Bostroem C."/>
            <person name="Chovatia M."/>
            <person name="Grimwood J."/>
            <person name="Jenkins J.W."/>
            <person name="Jueterbock A."/>
            <person name="Mraz A."/>
            <person name="Stam W.T."/>
            <person name="Tice H."/>
            <person name="Bornberg-Bauer E."/>
            <person name="Green P.J."/>
            <person name="Pearson G.A."/>
            <person name="Procaccini G."/>
            <person name="Duarte C.M."/>
            <person name="Schmutz J."/>
            <person name="Reusch T.B.H."/>
            <person name="Van de Peer Y."/>
        </authorList>
    </citation>
    <scope>NUCLEOTIDE SEQUENCE [LARGE SCALE GENOMIC DNA]</scope>
    <source>
        <strain evidence="7">cv. Finnish</strain>
    </source>
</reference>
<keyword evidence="2" id="KW-0479">Metal-binding</keyword>
<dbReference type="SUPFAM" id="SSF57716">
    <property type="entry name" value="Glucocorticoid receptor-like (DNA-binding domain)"/>
    <property type="match status" value="1"/>
</dbReference>
<dbReference type="GO" id="GO:0008270">
    <property type="term" value="F:zinc ion binding"/>
    <property type="evidence" value="ECO:0007669"/>
    <property type="project" value="UniProtKB-KW"/>
</dbReference>
<comment type="function">
    <text evidence="1">May be involved in environmental stress response.</text>
</comment>
<protein>
    <recommendedName>
        <fullName evidence="5">A20-type domain-containing protein</fullName>
    </recommendedName>
</protein>
<evidence type="ECO:0000259" key="5">
    <source>
        <dbReference type="PROSITE" id="PS51036"/>
    </source>
</evidence>
<gene>
    <name evidence="6" type="ORF">ZOSMA_105G00200</name>
</gene>
<dbReference type="AlphaFoldDB" id="A0A0K9Q4J9"/>
<dbReference type="STRING" id="29655.A0A0K9Q4J9"/>